<feature type="domain" description="ApeA N-terminal" evidence="1">
    <location>
        <begin position="14"/>
        <end position="258"/>
    </location>
</feature>
<dbReference type="RefSeq" id="WP_133432851.1">
    <property type="nucleotide sequence ID" value="NZ_SCWA01000038.1"/>
</dbReference>
<keyword evidence="3" id="KW-1185">Reference proteome</keyword>
<organism evidence="2 3">
    <name type="scientific">Macrococcus brunensis</name>
    <dbReference type="NCBI Taxonomy" id="198483"/>
    <lineage>
        <taxon>Bacteria</taxon>
        <taxon>Bacillati</taxon>
        <taxon>Bacillota</taxon>
        <taxon>Bacilli</taxon>
        <taxon>Bacillales</taxon>
        <taxon>Staphylococcaceae</taxon>
        <taxon>Macrococcus</taxon>
    </lineage>
</organism>
<protein>
    <recommendedName>
        <fullName evidence="1">ApeA N-terminal domain-containing protein</fullName>
    </recommendedName>
</protein>
<dbReference type="InterPro" id="IPR041223">
    <property type="entry name" value="ApeA_NTD"/>
</dbReference>
<evidence type="ECO:0000313" key="3">
    <source>
        <dbReference type="Proteomes" id="UP000295310"/>
    </source>
</evidence>
<dbReference type="EMBL" id="SCWA01000038">
    <property type="protein sequence ID" value="TDL93311.1"/>
    <property type="molecule type" value="Genomic_DNA"/>
</dbReference>
<dbReference type="AlphaFoldDB" id="A0A4R6BAJ7"/>
<accession>A0A4R6BAJ7</accession>
<gene>
    <name evidence="2" type="ORF">ERX27_11080</name>
</gene>
<sequence>MKLSKIAINDDFEVFGYWSINENLNDKFSGTLYKKDNKITLKIYREDWGELYNNIEFLYGFTEEGEKITLKDLFCISHSFGSKITTNSYIIKEVLVGEFIDNNTQFKSINCSFNFLSKWINKRFNYLTSNKNEEINNYPKDLYLISETLSLVDGLSYFEKVKNEKYEIILKKNLKLKFSPEKNLNGCFYSFYQLQLFLNIFMNKYIVFDRIQMVISDGNDKVITRIYSQDTDGKFHDSSNVIYYEKISSILDQVLNKWYSNFPLFYTLTSELIKPNSYTYNVKAFHVELIRTFEIYHREFLENKELEKIDVSKDLKKIIESSTLSWTISM</sequence>
<dbReference type="Pfam" id="PF18862">
    <property type="entry name" value="ApeA_NTD1"/>
    <property type="match status" value="1"/>
</dbReference>
<comment type="caution">
    <text evidence="2">The sequence shown here is derived from an EMBL/GenBank/DDBJ whole genome shotgun (WGS) entry which is preliminary data.</text>
</comment>
<evidence type="ECO:0000259" key="1">
    <source>
        <dbReference type="Pfam" id="PF18862"/>
    </source>
</evidence>
<evidence type="ECO:0000313" key="2">
    <source>
        <dbReference type="EMBL" id="TDL93311.1"/>
    </source>
</evidence>
<name>A0A4R6BAJ7_9STAP</name>
<dbReference type="OrthoDB" id="6198809at2"/>
<reference evidence="2 3" key="1">
    <citation type="submission" date="2019-01" db="EMBL/GenBank/DDBJ databases">
        <title>Draft genome sequences of the type strains of six Macrococcus species.</title>
        <authorList>
            <person name="Mazhar S."/>
            <person name="Altermann E."/>
            <person name="Hill C."/>
            <person name="Mcauliffe O."/>
        </authorList>
    </citation>
    <scope>NUCLEOTIDE SEQUENCE [LARGE SCALE GENOMIC DNA]</scope>
    <source>
        <strain evidence="2 3">CCM4811</strain>
    </source>
</reference>
<proteinExistence type="predicted"/>
<dbReference type="Proteomes" id="UP000295310">
    <property type="component" value="Unassembled WGS sequence"/>
</dbReference>